<evidence type="ECO:0000256" key="3">
    <source>
        <dbReference type="ARBA" id="ARBA00023163"/>
    </source>
</evidence>
<proteinExistence type="predicted"/>
<organism evidence="5 6">
    <name type="scientific">Mesoflavibacter profundi</name>
    <dbReference type="NCBI Taxonomy" id="2708110"/>
    <lineage>
        <taxon>Bacteria</taxon>
        <taxon>Pseudomonadati</taxon>
        <taxon>Bacteroidota</taxon>
        <taxon>Flavobacteriia</taxon>
        <taxon>Flavobacteriales</taxon>
        <taxon>Flavobacteriaceae</taxon>
        <taxon>Mesoflavibacter</taxon>
    </lineage>
</organism>
<evidence type="ECO:0000256" key="1">
    <source>
        <dbReference type="ARBA" id="ARBA00023015"/>
    </source>
</evidence>
<keyword evidence="6" id="KW-1185">Reference proteome</keyword>
<dbReference type="PROSITE" id="PS01124">
    <property type="entry name" value="HTH_ARAC_FAMILY_2"/>
    <property type="match status" value="1"/>
</dbReference>
<name>A0ABT4RY98_9FLAO</name>
<gene>
    <name evidence="5" type="ORF">OOZ35_03785</name>
</gene>
<evidence type="ECO:0000313" key="5">
    <source>
        <dbReference type="EMBL" id="MDA0176608.1"/>
    </source>
</evidence>
<keyword evidence="2" id="KW-0238">DNA-binding</keyword>
<dbReference type="Proteomes" id="UP001149142">
    <property type="component" value="Unassembled WGS sequence"/>
</dbReference>
<dbReference type="PANTHER" id="PTHR43280:SF32">
    <property type="entry name" value="TRANSCRIPTIONAL REGULATORY PROTEIN"/>
    <property type="match status" value="1"/>
</dbReference>
<evidence type="ECO:0000313" key="6">
    <source>
        <dbReference type="Proteomes" id="UP001149142"/>
    </source>
</evidence>
<dbReference type="SUPFAM" id="SSF46689">
    <property type="entry name" value="Homeodomain-like"/>
    <property type="match status" value="1"/>
</dbReference>
<evidence type="ECO:0000259" key="4">
    <source>
        <dbReference type="PROSITE" id="PS01124"/>
    </source>
</evidence>
<dbReference type="SMART" id="SM00342">
    <property type="entry name" value="HTH_ARAC"/>
    <property type="match status" value="1"/>
</dbReference>
<accession>A0ABT4RY98</accession>
<protein>
    <submittedName>
        <fullName evidence="5">Helix-turn-helix transcriptional regulator</fullName>
    </submittedName>
</protein>
<sequence length="296" mass="34859">MESLDQFYKNKSQWIPKSLQTEIGHFNIFKLQPYVAGQPTKIPYQRRDFYKIMLVKGQSKVHFADRVVKINAQALSFSNPQIPYKWEHLDTIREGIYCIFDTHFFHQFGTFNNYEVFKPDHDHIFELSAEDYNKLYHIFDNMEAELSSGYKYKYDAIRNQVFNLLHFALKLNPTITTKEAQVNASQRICMLFTELLERQFPLDNNHPKIQLKSASDYANKLNIHVNYLNKAVKEITGKTTTQLIADRILQESKVLLKQPNWDISQIAYALDFKEATHFSNFFKKHVSISPSRFRVG</sequence>
<dbReference type="RefSeq" id="WP_270005103.1">
    <property type="nucleotide sequence ID" value="NZ_JAPFGC010000002.1"/>
</dbReference>
<dbReference type="Gene3D" id="1.10.10.60">
    <property type="entry name" value="Homeodomain-like"/>
    <property type="match status" value="1"/>
</dbReference>
<comment type="caution">
    <text evidence="5">The sequence shown here is derived from an EMBL/GenBank/DDBJ whole genome shotgun (WGS) entry which is preliminary data.</text>
</comment>
<feature type="domain" description="HTH araC/xylS-type" evidence="4">
    <location>
        <begin position="186"/>
        <end position="296"/>
    </location>
</feature>
<keyword evidence="1" id="KW-0805">Transcription regulation</keyword>
<dbReference type="InterPro" id="IPR018060">
    <property type="entry name" value="HTH_AraC"/>
</dbReference>
<dbReference type="PANTHER" id="PTHR43280">
    <property type="entry name" value="ARAC-FAMILY TRANSCRIPTIONAL REGULATOR"/>
    <property type="match status" value="1"/>
</dbReference>
<reference evidence="5" key="1">
    <citation type="submission" date="2022-11" db="EMBL/GenBank/DDBJ databases">
        <title>Refractory cell wall polysaccharides provide important carbon source for microbial heterotrophs in the hadal ocean.</title>
        <authorList>
            <person name="Zhu X."/>
        </authorList>
    </citation>
    <scope>NUCLEOTIDE SEQUENCE</scope>
    <source>
        <strain evidence="5">MTRN7</strain>
    </source>
</reference>
<dbReference type="EMBL" id="JAPFGC010000002">
    <property type="protein sequence ID" value="MDA0176608.1"/>
    <property type="molecule type" value="Genomic_DNA"/>
</dbReference>
<keyword evidence="3" id="KW-0804">Transcription</keyword>
<dbReference type="InterPro" id="IPR009057">
    <property type="entry name" value="Homeodomain-like_sf"/>
</dbReference>
<dbReference type="Pfam" id="PF12833">
    <property type="entry name" value="HTH_18"/>
    <property type="match status" value="1"/>
</dbReference>
<evidence type="ECO:0000256" key="2">
    <source>
        <dbReference type="ARBA" id="ARBA00023125"/>
    </source>
</evidence>